<feature type="non-terminal residue" evidence="4">
    <location>
        <position position="1"/>
    </location>
</feature>
<organism evidence="4 5">
    <name type="scientific">Allacma fusca</name>
    <dbReference type="NCBI Taxonomy" id="39272"/>
    <lineage>
        <taxon>Eukaryota</taxon>
        <taxon>Metazoa</taxon>
        <taxon>Ecdysozoa</taxon>
        <taxon>Arthropoda</taxon>
        <taxon>Hexapoda</taxon>
        <taxon>Collembola</taxon>
        <taxon>Symphypleona</taxon>
        <taxon>Sminthuridae</taxon>
        <taxon>Allacma</taxon>
    </lineage>
</organism>
<evidence type="ECO:0000256" key="1">
    <source>
        <dbReference type="ARBA" id="ARBA00023157"/>
    </source>
</evidence>
<evidence type="ECO:0000256" key="2">
    <source>
        <dbReference type="SAM" id="SignalP"/>
    </source>
</evidence>
<dbReference type="GO" id="GO:0006508">
    <property type="term" value="P:proteolysis"/>
    <property type="evidence" value="ECO:0007669"/>
    <property type="project" value="InterPro"/>
</dbReference>
<keyword evidence="2" id="KW-0732">Signal</keyword>
<dbReference type="SMART" id="SM00020">
    <property type="entry name" value="Tryp_SPc"/>
    <property type="match status" value="1"/>
</dbReference>
<feature type="domain" description="Peptidase S1" evidence="3">
    <location>
        <begin position="16"/>
        <end position="166"/>
    </location>
</feature>
<protein>
    <recommendedName>
        <fullName evidence="3">Peptidase S1 domain-containing protein</fullName>
    </recommendedName>
</protein>
<dbReference type="PANTHER" id="PTHR24252:SF7">
    <property type="entry name" value="HYALIN"/>
    <property type="match status" value="1"/>
</dbReference>
<reference evidence="4" key="1">
    <citation type="submission" date="2021-06" db="EMBL/GenBank/DDBJ databases">
        <authorList>
            <person name="Hodson N. C."/>
            <person name="Mongue J. A."/>
            <person name="Jaron S. K."/>
        </authorList>
    </citation>
    <scope>NUCLEOTIDE SEQUENCE</scope>
</reference>
<dbReference type="GO" id="GO:0004252">
    <property type="term" value="F:serine-type endopeptidase activity"/>
    <property type="evidence" value="ECO:0007669"/>
    <property type="project" value="InterPro"/>
</dbReference>
<keyword evidence="5" id="KW-1185">Reference proteome</keyword>
<dbReference type="Proteomes" id="UP000708208">
    <property type="component" value="Unassembled WGS sequence"/>
</dbReference>
<keyword evidence="1" id="KW-1015">Disulfide bond</keyword>
<dbReference type="InterPro" id="IPR001254">
    <property type="entry name" value="Trypsin_dom"/>
</dbReference>
<dbReference type="PANTHER" id="PTHR24252">
    <property type="entry name" value="ACROSIN-RELATED"/>
    <property type="match status" value="1"/>
</dbReference>
<dbReference type="AlphaFoldDB" id="A0A8J2J7Z5"/>
<evidence type="ECO:0000313" key="5">
    <source>
        <dbReference type="Proteomes" id="UP000708208"/>
    </source>
</evidence>
<comment type="caution">
    <text evidence="4">The sequence shown here is derived from an EMBL/GenBank/DDBJ whole genome shotgun (WGS) entry which is preliminary data.</text>
</comment>
<feature type="chain" id="PRO_5035289626" description="Peptidase S1 domain-containing protein" evidence="2">
    <location>
        <begin position="20"/>
        <end position="166"/>
    </location>
</feature>
<dbReference type="PROSITE" id="PS50240">
    <property type="entry name" value="TRYPSIN_DOM"/>
    <property type="match status" value="1"/>
</dbReference>
<dbReference type="InterPro" id="IPR018114">
    <property type="entry name" value="TRYPSIN_HIS"/>
</dbReference>
<accession>A0A8J2J7Z5</accession>
<dbReference type="PROSITE" id="PS00134">
    <property type="entry name" value="TRYPSIN_HIS"/>
    <property type="match status" value="1"/>
</dbReference>
<dbReference type="EMBL" id="CAJVCH010024880">
    <property type="protein sequence ID" value="CAG7697407.1"/>
    <property type="molecule type" value="Genomic_DNA"/>
</dbReference>
<sequence length="166" mass="18549">MTHLKKLLFLALALQLVNSQTVVPSKKANEGDYPHQVQLRKVKTKGKDPEQHCGGAILNTYLVLTAAHCVYDYIKNGTLDQIEVVAGEHDLKIESGHEQVVQIHEAFVHKNYESKAKDDDIALLLLQTELTFNKYVRSIPIPKNVASTVKGKLSGWGRKSYQSSRA</sequence>
<evidence type="ECO:0000259" key="3">
    <source>
        <dbReference type="PROSITE" id="PS50240"/>
    </source>
</evidence>
<evidence type="ECO:0000313" key="4">
    <source>
        <dbReference type="EMBL" id="CAG7697407.1"/>
    </source>
</evidence>
<dbReference type="OrthoDB" id="7444286at2759"/>
<feature type="signal peptide" evidence="2">
    <location>
        <begin position="1"/>
        <end position="19"/>
    </location>
</feature>
<name>A0A8J2J7Z5_9HEXA</name>
<proteinExistence type="predicted"/>
<dbReference type="FunFam" id="2.40.10.10:FF:000068">
    <property type="entry name" value="transmembrane protease serine 2"/>
    <property type="match status" value="1"/>
</dbReference>
<gene>
    <name evidence="4" type="ORF">AFUS01_LOCUS4029</name>
</gene>
<dbReference type="Pfam" id="PF00089">
    <property type="entry name" value="Trypsin"/>
    <property type="match status" value="1"/>
</dbReference>